<dbReference type="VEuPathDB" id="TriTrypDB:TcCL_Unassigned01068"/>
<keyword evidence="10 12" id="KW-0804">Transcription</keyword>
<dbReference type="VEuPathDB" id="TriTrypDB:Tc_MARK_1707"/>
<proteinExistence type="inferred from homology"/>
<evidence type="ECO:0000256" key="10">
    <source>
        <dbReference type="ARBA" id="ARBA00023163"/>
    </source>
</evidence>
<dbReference type="PROSITE" id="PS51184">
    <property type="entry name" value="JMJC"/>
    <property type="match status" value="1"/>
</dbReference>
<dbReference type="VEuPathDB" id="TriTrypDB:TcG_04348"/>
<evidence type="ECO:0000256" key="1">
    <source>
        <dbReference type="ARBA" id="ARBA00004123"/>
    </source>
</evidence>
<comment type="function">
    <text evidence="12">Oxygenase that can act as both a histone lysine demethylase and a ribosomal histidine hydroxylase.</text>
</comment>
<dbReference type="VEuPathDB" id="TriTrypDB:TCSYLVIO_003010"/>
<comment type="similarity">
    <text evidence="2">Belongs to the ROX family. NO66 subfamily.</text>
</comment>
<dbReference type="Gene3D" id="2.60.120.650">
    <property type="entry name" value="Cupin"/>
    <property type="match status" value="1"/>
</dbReference>
<evidence type="ECO:0000256" key="11">
    <source>
        <dbReference type="ARBA" id="ARBA00023242"/>
    </source>
</evidence>
<evidence type="ECO:0000256" key="8">
    <source>
        <dbReference type="ARBA" id="ARBA00023004"/>
    </source>
</evidence>
<keyword evidence="8 12" id="KW-0408">Iron</keyword>
<keyword evidence="9 12" id="KW-0805">Transcription regulation</keyword>
<dbReference type="EC" id="1.14.11.-" evidence="12"/>
<evidence type="ECO:0000256" key="2">
    <source>
        <dbReference type="ARBA" id="ARBA00010309"/>
    </source>
</evidence>
<dbReference type="Pfam" id="PF08007">
    <property type="entry name" value="JmjC_2"/>
    <property type="match status" value="1"/>
</dbReference>
<dbReference type="VEuPathDB" id="TriTrypDB:TcCLB.508141.30"/>
<comment type="caution">
    <text evidence="14">The sequence shown here is derived from an EMBL/GenBank/DDBJ whole genome shotgun (WGS) entry which is preliminary data.</text>
</comment>
<dbReference type="GO" id="GO:0051864">
    <property type="term" value="F:histone H3K36 demethylase activity"/>
    <property type="evidence" value="ECO:0007669"/>
    <property type="project" value="TreeGrafter"/>
</dbReference>
<dbReference type="InterPro" id="IPR049043">
    <property type="entry name" value="WHD_RIOX1"/>
</dbReference>
<keyword evidence="4 12" id="KW-0479">Metal-binding</keyword>
<dbReference type="Gene3D" id="3.90.930.40">
    <property type="match status" value="1"/>
</dbReference>
<gene>
    <name evidence="14" type="ORF">C4B63_44g239</name>
</gene>
<evidence type="ECO:0000313" key="14">
    <source>
        <dbReference type="EMBL" id="PWU91226.1"/>
    </source>
</evidence>
<evidence type="ECO:0000313" key="15">
    <source>
        <dbReference type="Proteomes" id="UP000246121"/>
    </source>
</evidence>
<evidence type="ECO:0000256" key="3">
    <source>
        <dbReference type="ARBA" id="ARBA00022491"/>
    </source>
</evidence>
<dbReference type="VEuPathDB" id="TriTrypDB:TcBrA4_0034330"/>
<evidence type="ECO:0000256" key="5">
    <source>
        <dbReference type="ARBA" id="ARBA00022853"/>
    </source>
</evidence>
<dbReference type="GO" id="GO:0032453">
    <property type="term" value="F:histone H3K4 demethylase activity"/>
    <property type="evidence" value="ECO:0007669"/>
    <property type="project" value="TreeGrafter"/>
</dbReference>
<accession>A0A2V2V6S5</accession>
<dbReference type="Proteomes" id="UP000246121">
    <property type="component" value="Unassembled WGS sequence"/>
</dbReference>
<keyword evidence="7 12" id="KW-0560">Oxidoreductase</keyword>
<dbReference type="InterPro" id="IPR003347">
    <property type="entry name" value="JmjC_dom"/>
</dbReference>
<evidence type="ECO:0000256" key="6">
    <source>
        <dbReference type="ARBA" id="ARBA00022964"/>
    </source>
</evidence>
<dbReference type="VEuPathDB" id="TriTrypDB:C4B63_44g239"/>
<dbReference type="EMBL" id="PRFA01000044">
    <property type="protein sequence ID" value="PWU91226.1"/>
    <property type="molecule type" value="Genomic_DNA"/>
</dbReference>
<name>A0A2V2V6S5_TRYCR</name>
<dbReference type="VEuPathDB" id="TriTrypDB:C3747_81g76"/>
<dbReference type="SMART" id="SM00558">
    <property type="entry name" value="JmjC"/>
    <property type="match status" value="1"/>
</dbReference>
<comment type="subcellular location">
    <subcellularLocation>
        <location evidence="1 12">Nucleus</location>
    </subcellularLocation>
</comment>
<dbReference type="PANTHER" id="PTHR13096:SF8">
    <property type="entry name" value="RIBOSOMAL OXYGENASE 1"/>
    <property type="match status" value="1"/>
</dbReference>
<feature type="domain" description="JmjC" evidence="13">
    <location>
        <begin position="126"/>
        <end position="271"/>
    </location>
</feature>
<dbReference type="InterPro" id="IPR039994">
    <property type="entry name" value="NO66-like"/>
</dbReference>
<sequence length="476" mass="54207">MSTRRKRTRAERDAPFGRGLLGERNDTVFQWLLGKTQKEFFRHYFEKRPLHFSHGAATHFTEVQDGLPAVKWSTELMLQLTAEKSLSYTTDINIVRFDAVQKKRVPFRSEGIVTEKEMKHSMRKGWSVRFLRPHEYIVENSAVLAMLEEVFACSCGLNSYWTPANSQGFAPHYDDVDVFLLQLEGEKEWRLYDPPERVDVLSRHSSEDYNPEELPKPTQIFRLVPGDVLYMPRGTVHQGRTYNHAHSLHVTFSANQMNTWADLMKHAVTHVVEKLAANYIHWRRSLPRSLLKRLGAIYHPAFRKESGLALLTEKRKKRRRLLQLSFRQMAAEVFHHLSSEKFIDECCDVYARNTLAKQQPLPRSVVEGTRSRVTLSLSSTVRLAASHCARLVLSEEGEAHVYHCCGNSSVCFGAPEGLLRFEVDFAPAIATILAAPACGVRVSDLPFPSFDNSDDILLNQLTLAEALCDAGILAVL</sequence>
<keyword evidence="11 12" id="KW-0539">Nucleus</keyword>
<dbReference type="Pfam" id="PF21233">
    <property type="entry name" value="WHD_RIOX1"/>
    <property type="match status" value="1"/>
</dbReference>
<evidence type="ECO:0000256" key="12">
    <source>
        <dbReference type="RuleBase" id="RU366061"/>
    </source>
</evidence>
<keyword evidence="5" id="KW-0156">Chromatin regulator</keyword>
<dbReference type="VEuPathDB" id="TriTrypDB:TcYC6_0107540"/>
<evidence type="ECO:0000256" key="7">
    <source>
        <dbReference type="ARBA" id="ARBA00023002"/>
    </source>
</evidence>
<comment type="cofactor">
    <cofactor evidence="12">
        <name>Fe(2+)</name>
        <dbReference type="ChEBI" id="CHEBI:29033"/>
    </cofactor>
    <text evidence="12">Binds 1 Fe(2+) ion per subunit.</text>
</comment>
<evidence type="ECO:0000259" key="13">
    <source>
        <dbReference type="PROSITE" id="PS51184"/>
    </source>
</evidence>
<dbReference type="Gene3D" id="1.10.10.1500">
    <property type="entry name" value="JmjC domain-containing ribosomal oxygenase (ROX), dimer domain"/>
    <property type="match status" value="1"/>
</dbReference>
<dbReference type="GO" id="GO:0005730">
    <property type="term" value="C:nucleolus"/>
    <property type="evidence" value="ECO:0007669"/>
    <property type="project" value="TreeGrafter"/>
</dbReference>
<dbReference type="GO" id="GO:0005506">
    <property type="term" value="F:iron ion binding"/>
    <property type="evidence" value="ECO:0007669"/>
    <property type="project" value="UniProtKB-UniRule"/>
</dbReference>
<dbReference type="SUPFAM" id="SSF51197">
    <property type="entry name" value="Clavaminate synthase-like"/>
    <property type="match status" value="1"/>
</dbReference>
<dbReference type="VEuPathDB" id="TriTrypDB:TCDM_05558"/>
<reference evidence="14 15" key="1">
    <citation type="journal article" date="2018" name="Microb. Genom.">
        <title>Expanding an expanded genome: long-read sequencing of Trypanosoma cruzi.</title>
        <authorList>
            <person name="Berna L."/>
            <person name="Rodriguez M."/>
            <person name="Chiribao M.L."/>
            <person name="Parodi-Talice A."/>
            <person name="Pita S."/>
            <person name="Rijo G."/>
            <person name="Alvarez-Valin F."/>
            <person name="Robello C."/>
        </authorList>
    </citation>
    <scope>NUCLEOTIDE SEQUENCE [LARGE SCALE GENOMIC DNA]</scope>
    <source>
        <strain evidence="14 15">Dm28c</strain>
    </source>
</reference>
<organism evidence="14 15">
    <name type="scientific">Trypanosoma cruzi</name>
    <dbReference type="NCBI Taxonomy" id="5693"/>
    <lineage>
        <taxon>Eukaryota</taxon>
        <taxon>Discoba</taxon>
        <taxon>Euglenozoa</taxon>
        <taxon>Kinetoplastea</taxon>
        <taxon>Metakinetoplastina</taxon>
        <taxon>Trypanosomatida</taxon>
        <taxon>Trypanosomatidae</taxon>
        <taxon>Trypanosoma</taxon>
        <taxon>Schizotrypanum</taxon>
    </lineage>
</organism>
<evidence type="ECO:0000256" key="9">
    <source>
        <dbReference type="ARBA" id="ARBA00023015"/>
    </source>
</evidence>
<keyword evidence="3" id="KW-0678">Repressor</keyword>
<dbReference type="PANTHER" id="PTHR13096">
    <property type="entry name" value="MINA53 MYC INDUCED NUCLEAR ANTIGEN"/>
    <property type="match status" value="1"/>
</dbReference>
<dbReference type="VEuPathDB" id="TriTrypDB:BCY84_21583"/>
<protein>
    <recommendedName>
        <fullName evidence="12">Bifunctional lysine-specific demethylase and histidyl-hydroxylase</fullName>
        <ecNumber evidence="12">1.14.11.-</ecNumber>
    </recommendedName>
</protein>
<dbReference type="AlphaFoldDB" id="A0A2V2V6S5"/>
<evidence type="ECO:0000256" key="4">
    <source>
        <dbReference type="ARBA" id="ARBA00022723"/>
    </source>
</evidence>
<keyword evidence="6 12" id="KW-0223">Dioxygenase</keyword>